<comment type="caution">
    <text evidence="2">The sequence shown here is derived from an EMBL/GenBank/DDBJ whole genome shotgun (WGS) entry which is preliminary data.</text>
</comment>
<proteinExistence type="predicted"/>
<dbReference type="EMBL" id="BAAAHK010000009">
    <property type="protein sequence ID" value="GAA0946815.1"/>
    <property type="molecule type" value="Genomic_DNA"/>
</dbReference>
<reference evidence="3" key="1">
    <citation type="journal article" date="2019" name="Int. J. Syst. Evol. Microbiol.">
        <title>The Global Catalogue of Microorganisms (GCM) 10K type strain sequencing project: providing services to taxonomists for standard genome sequencing and annotation.</title>
        <authorList>
            <consortium name="The Broad Institute Genomics Platform"/>
            <consortium name="The Broad Institute Genome Sequencing Center for Infectious Disease"/>
            <person name="Wu L."/>
            <person name="Ma J."/>
        </authorList>
    </citation>
    <scope>NUCLEOTIDE SEQUENCE [LARGE SCALE GENOMIC DNA]</scope>
    <source>
        <strain evidence="3">JCM 10977</strain>
    </source>
</reference>
<keyword evidence="3" id="KW-1185">Reference proteome</keyword>
<evidence type="ECO:0000256" key="1">
    <source>
        <dbReference type="SAM" id="Phobius"/>
    </source>
</evidence>
<accession>A0ABP4BCR7</accession>
<protein>
    <submittedName>
        <fullName evidence="2">Uncharacterized protein</fullName>
    </submittedName>
</protein>
<keyword evidence="1" id="KW-0812">Transmembrane</keyword>
<evidence type="ECO:0000313" key="3">
    <source>
        <dbReference type="Proteomes" id="UP001500542"/>
    </source>
</evidence>
<dbReference type="Proteomes" id="UP001500542">
    <property type="component" value="Unassembled WGS sequence"/>
</dbReference>
<keyword evidence="1" id="KW-1133">Transmembrane helix</keyword>
<keyword evidence="1" id="KW-0472">Membrane</keyword>
<organism evidence="2 3">
    <name type="scientific">Kribbella koreensis</name>
    <dbReference type="NCBI Taxonomy" id="57909"/>
    <lineage>
        <taxon>Bacteria</taxon>
        <taxon>Bacillati</taxon>
        <taxon>Actinomycetota</taxon>
        <taxon>Actinomycetes</taxon>
        <taxon>Propionibacteriales</taxon>
        <taxon>Kribbellaceae</taxon>
        <taxon>Kribbella</taxon>
    </lineage>
</organism>
<evidence type="ECO:0000313" key="2">
    <source>
        <dbReference type="EMBL" id="GAA0946815.1"/>
    </source>
</evidence>
<name>A0ABP4BCR7_9ACTN</name>
<feature type="transmembrane region" description="Helical" evidence="1">
    <location>
        <begin position="20"/>
        <end position="43"/>
    </location>
</feature>
<gene>
    <name evidence="2" type="ORF">GCM10009554_43070</name>
</gene>
<sequence length="55" mass="6512">MTDSCRRNWLVRYYRAQLKFWLYVLAGLRLLPPPVALAGLRWLRRTAVPKRGNPT</sequence>